<evidence type="ECO:0000256" key="1">
    <source>
        <dbReference type="ARBA" id="ARBA00004123"/>
    </source>
</evidence>
<dbReference type="PROSITE" id="PS00028">
    <property type="entry name" value="ZINC_FINGER_C2H2_1"/>
    <property type="match status" value="2"/>
</dbReference>
<evidence type="ECO:0000256" key="4">
    <source>
        <dbReference type="ARBA" id="ARBA00022771"/>
    </source>
</evidence>
<proteinExistence type="predicted"/>
<dbReference type="PROSITE" id="PS50157">
    <property type="entry name" value="ZINC_FINGER_C2H2_2"/>
    <property type="match status" value="2"/>
</dbReference>
<keyword evidence="3" id="KW-0677">Repeat</keyword>
<name>A0A4S8K011_MUSBA</name>
<comment type="caution">
    <text evidence="12">The sequence shown here is derived from an EMBL/GenBank/DDBJ whole genome shotgun (WGS) entry which is preliminary data.</text>
</comment>
<dbReference type="GO" id="GO:0005634">
    <property type="term" value="C:nucleus"/>
    <property type="evidence" value="ECO:0007669"/>
    <property type="project" value="UniProtKB-SubCell"/>
</dbReference>
<dbReference type="Pfam" id="PF13912">
    <property type="entry name" value="zf-C2H2_6"/>
    <property type="match status" value="2"/>
</dbReference>
<evidence type="ECO:0000256" key="6">
    <source>
        <dbReference type="ARBA" id="ARBA00023015"/>
    </source>
</evidence>
<keyword evidence="5" id="KW-0862">Zinc</keyword>
<keyword evidence="8" id="KW-0539">Nucleus</keyword>
<organism evidence="12 13">
    <name type="scientific">Musa balbisiana</name>
    <name type="common">Banana</name>
    <dbReference type="NCBI Taxonomy" id="52838"/>
    <lineage>
        <taxon>Eukaryota</taxon>
        <taxon>Viridiplantae</taxon>
        <taxon>Streptophyta</taxon>
        <taxon>Embryophyta</taxon>
        <taxon>Tracheophyta</taxon>
        <taxon>Spermatophyta</taxon>
        <taxon>Magnoliopsida</taxon>
        <taxon>Liliopsida</taxon>
        <taxon>Zingiberales</taxon>
        <taxon>Musaceae</taxon>
        <taxon>Musa</taxon>
    </lineage>
</organism>
<protein>
    <recommendedName>
        <fullName evidence="11">C2H2-type domain-containing protein</fullName>
    </recommendedName>
</protein>
<sequence>MKRYRFGGGEGEKEVTCINMANVLLLLSRGRGGGGTEESDYLVQSSERVFECRTCNRQFPSFQALGGHRASHKKPRLDGHGHGQAQAGAAAKRRVHECSTCGVEFAIGQALGGHMRRHRATTTGGSGLILAAEKPVERRGKLLDLNLPPLENDIELGPGSEEVMDEIPMVNCWH</sequence>
<keyword evidence="4 9" id="KW-0863">Zinc-finger</keyword>
<accession>A0A4S8K011</accession>
<dbReference type="SUPFAM" id="SSF57667">
    <property type="entry name" value="beta-beta-alpha zinc fingers"/>
    <property type="match status" value="1"/>
</dbReference>
<keyword evidence="13" id="KW-1185">Reference proteome</keyword>
<evidence type="ECO:0000256" key="3">
    <source>
        <dbReference type="ARBA" id="ARBA00022737"/>
    </source>
</evidence>
<dbReference type="PANTHER" id="PTHR26374">
    <property type="entry name" value="ZINC FINGER PROTEIN ZAT5"/>
    <property type="match status" value="1"/>
</dbReference>
<dbReference type="InterPro" id="IPR013087">
    <property type="entry name" value="Znf_C2H2_type"/>
</dbReference>
<dbReference type="Proteomes" id="UP000317650">
    <property type="component" value="Chromosome 5"/>
</dbReference>
<evidence type="ECO:0000313" key="12">
    <source>
        <dbReference type="EMBL" id="THU68020.1"/>
    </source>
</evidence>
<keyword evidence="6" id="KW-0805">Transcription regulation</keyword>
<reference evidence="12 13" key="1">
    <citation type="journal article" date="2019" name="Nat. Plants">
        <title>Genome sequencing of Musa balbisiana reveals subgenome evolution and function divergence in polyploid bananas.</title>
        <authorList>
            <person name="Yao X."/>
        </authorList>
    </citation>
    <scope>NUCLEOTIDE SEQUENCE [LARGE SCALE GENOMIC DNA]</scope>
    <source>
        <strain evidence="13">cv. DH-PKW</strain>
        <tissue evidence="12">Leaves</tissue>
    </source>
</reference>
<dbReference type="AlphaFoldDB" id="A0A4S8K011"/>
<evidence type="ECO:0000256" key="8">
    <source>
        <dbReference type="ARBA" id="ARBA00023242"/>
    </source>
</evidence>
<gene>
    <name evidence="12" type="ORF">C4D60_Mb05t30840</name>
</gene>
<evidence type="ECO:0000256" key="9">
    <source>
        <dbReference type="PROSITE-ProRule" id="PRU00042"/>
    </source>
</evidence>
<dbReference type="GO" id="GO:0008270">
    <property type="term" value="F:zinc ion binding"/>
    <property type="evidence" value="ECO:0007669"/>
    <property type="project" value="UniProtKB-KW"/>
</dbReference>
<dbReference type="Gene3D" id="3.30.160.60">
    <property type="entry name" value="Classic Zinc Finger"/>
    <property type="match status" value="1"/>
</dbReference>
<dbReference type="STRING" id="52838.A0A4S8K011"/>
<evidence type="ECO:0000256" key="7">
    <source>
        <dbReference type="ARBA" id="ARBA00023163"/>
    </source>
</evidence>
<comment type="subcellular location">
    <subcellularLocation>
        <location evidence="1">Nucleus</location>
    </subcellularLocation>
</comment>
<keyword evidence="7" id="KW-0804">Transcription</keyword>
<evidence type="ECO:0000313" key="13">
    <source>
        <dbReference type="Proteomes" id="UP000317650"/>
    </source>
</evidence>
<keyword evidence="2" id="KW-0479">Metal-binding</keyword>
<feature type="region of interest" description="Disordered" evidence="10">
    <location>
        <begin position="66"/>
        <end position="89"/>
    </location>
</feature>
<dbReference type="PANTHER" id="PTHR26374:SF471">
    <property type="entry name" value="OS03G0279700 PROTEIN"/>
    <property type="match status" value="1"/>
</dbReference>
<feature type="domain" description="C2H2-type" evidence="11">
    <location>
        <begin position="96"/>
        <end position="123"/>
    </location>
</feature>
<evidence type="ECO:0000256" key="5">
    <source>
        <dbReference type="ARBA" id="ARBA00022833"/>
    </source>
</evidence>
<evidence type="ECO:0000259" key="11">
    <source>
        <dbReference type="PROSITE" id="PS50157"/>
    </source>
</evidence>
<dbReference type="SMART" id="SM00355">
    <property type="entry name" value="ZnF_C2H2"/>
    <property type="match status" value="2"/>
</dbReference>
<evidence type="ECO:0000256" key="2">
    <source>
        <dbReference type="ARBA" id="ARBA00022723"/>
    </source>
</evidence>
<evidence type="ECO:0000256" key="10">
    <source>
        <dbReference type="SAM" id="MobiDB-lite"/>
    </source>
</evidence>
<dbReference type="EMBL" id="PYDT01000003">
    <property type="protein sequence ID" value="THU68020.1"/>
    <property type="molecule type" value="Genomic_DNA"/>
</dbReference>
<feature type="domain" description="C2H2-type" evidence="11">
    <location>
        <begin position="50"/>
        <end position="77"/>
    </location>
</feature>
<dbReference type="InterPro" id="IPR036236">
    <property type="entry name" value="Znf_C2H2_sf"/>
</dbReference>